<accession>A0A132P0C6</accession>
<comment type="caution">
    <text evidence="3">The sequence shown here is derived from an EMBL/GenBank/DDBJ whole genome shotgun (WGS) entry which is preliminary data.</text>
</comment>
<organism evidence="3 4">
    <name type="scientific">Giardia duodenalis assemblage B</name>
    <dbReference type="NCBI Taxonomy" id="1394984"/>
    <lineage>
        <taxon>Eukaryota</taxon>
        <taxon>Metamonada</taxon>
        <taxon>Diplomonadida</taxon>
        <taxon>Hexamitidae</taxon>
        <taxon>Giardiinae</taxon>
        <taxon>Giardia</taxon>
    </lineage>
</organism>
<dbReference type="VEuPathDB" id="GiardiaDB:QR46_0526"/>
<evidence type="ECO:0000313" key="3">
    <source>
        <dbReference type="EMBL" id="KWX15432.1"/>
    </source>
</evidence>
<dbReference type="OrthoDB" id="10258513at2759"/>
<gene>
    <name evidence="3" type="ORF">QR46_0526</name>
</gene>
<evidence type="ECO:0000256" key="1">
    <source>
        <dbReference type="SAM" id="Coils"/>
    </source>
</evidence>
<dbReference type="Proteomes" id="UP000070089">
    <property type="component" value="Unassembled WGS sequence"/>
</dbReference>
<evidence type="ECO:0000256" key="2">
    <source>
        <dbReference type="SAM" id="MobiDB-lite"/>
    </source>
</evidence>
<sequence length="487" mass="53236">MDDGCSSIQLVDVVSPTPQTEESSKDRITEVLSETELTQPSVVAKPPGRSPSCELSKAKRQKDGHVVSVYAQRHRSTPSRRRKVELFEPVASPLRMVLTQSISSPEYTASSKALATKENASETSEYASINMKKESLRKLLAELSTSPRSVTNGVLSPGCLRAESLRVSPMKSDVVGAPTTVSQVAKVSIALSPMHHRSPGIKEQESTMEEYIARIAQLEETVRQRESEMKELMMVVLSNDLLKTSSDSDKIAALTEQLKCKENELRQMVEFLADEQKRKGDVKAVGTQTDKQLSNLAIESNKLDVVQSKANTENLCPRCRERMLEDGDGDSKTGLSRVPSKKQLRANSKGAPVQAKSVPVRRTKNTTSTPLQNTKKSSQSSKNIHILEQLLQSPRTDTHELANSQTLPLAQFALSPPASLTESSAVHSPVEFHALEEQIAPSQYLLNTSVSAISEFTCTPEANSKLDPSVADPLFEAVFSILTGIAK</sequence>
<keyword evidence="1" id="KW-0175">Coiled coil</keyword>
<feature type="coiled-coil region" evidence="1">
    <location>
        <begin position="201"/>
        <end position="275"/>
    </location>
</feature>
<name>A0A132P0C6_GIAIN</name>
<protein>
    <submittedName>
        <fullName evidence="3">Uncharacterized protein</fullName>
    </submittedName>
</protein>
<feature type="region of interest" description="Disordered" evidence="2">
    <location>
        <begin position="34"/>
        <end position="61"/>
    </location>
</feature>
<feature type="region of interest" description="Disordered" evidence="2">
    <location>
        <begin position="323"/>
        <end position="382"/>
    </location>
</feature>
<reference evidence="3 4" key="1">
    <citation type="journal article" date="2015" name="Mol. Biochem. Parasitol.">
        <title>Identification of polymorphic genes for use in assemblage B genotyping assays through comparative genomics of multiple assemblage B Giardia duodenalis isolates.</title>
        <authorList>
            <person name="Wielinga C."/>
            <person name="Thompson R.C."/>
            <person name="Monis P."/>
            <person name="Ryan U."/>
        </authorList>
    </citation>
    <scope>NUCLEOTIDE SEQUENCE [LARGE SCALE GENOMIC DNA]</scope>
    <source>
        <strain evidence="3 4">BAH15c1</strain>
    </source>
</reference>
<dbReference type="EMBL" id="JXTI01000008">
    <property type="protein sequence ID" value="KWX15432.1"/>
    <property type="molecule type" value="Genomic_DNA"/>
</dbReference>
<dbReference type="AlphaFoldDB" id="A0A132P0C6"/>
<proteinExistence type="predicted"/>
<evidence type="ECO:0000313" key="4">
    <source>
        <dbReference type="Proteomes" id="UP000070089"/>
    </source>
</evidence>
<feature type="compositionally biased region" description="Polar residues" evidence="2">
    <location>
        <begin position="365"/>
        <end position="374"/>
    </location>
</feature>